<proteinExistence type="predicted"/>
<organism evidence="1">
    <name type="scientific">marine sediment metagenome</name>
    <dbReference type="NCBI Taxonomy" id="412755"/>
    <lineage>
        <taxon>unclassified sequences</taxon>
        <taxon>metagenomes</taxon>
        <taxon>ecological metagenomes</taxon>
    </lineage>
</organism>
<accession>X1H605</accession>
<comment type="caution">
    <text evidence="1">The sequence shown here is derived from an EMBL/GenBank/DDBJ whole genome shotgun (WGS) entry which is preliminary data.</text>
</comment>
<name>X1H605_9ZZZZ</name>
<dbReference type="EMBL" id="BARU01020740">
    <property type="protein sequence ID" value="GAH52475.1"/>
    <property type="molecule type" value="Genomic_DNA"/>
</dbReference>
<protein>
    <submittedName>
        <fullName evidence="1">Uncharacterized protein</fullName>
    </submittedName>
</protein>
<sequence length="230" mass="25493">MKKILIIAVIVVLTLALSLSIGAKSKDCVTIQDGELTYSAGHYLAEEPLVVGYDPYGYNYQAHMFKGSYANVYLGGDGFPPYEGDGKAYLAENPTAEGKWYWPYRDVKLIMKWNDAWLSNKDCSRDGKLDRHYGFDSYIGSGAWETNHQSGTYEDADGNECKWSYFVKIVAVPADATATDGIWYAADGTEIGPVIWGEFATVQQVYNDTGTGEHGIEYLSPSRPGFGHFK</sequence>
<evidence type="ECO:0000313" key="1">
    <source>
        <dbReference type="EMBL" id="GAH52475.1"/>
    </source>
</evidence>
<reference evidence="1" key="1">
    <citation type="journal article" date="2014" name="Front. Microbiol.">
        <title>High frequency of phylogenetically diverse reductive dehalogenase-homologous genes in deep subseafloor sedimentary metagenomes.</title>
        <authorList>
            <person name="Kawai M."/>
            <person name="Futagami T."/>
            <person name="Toyoda A."/>
            <person name="Takaki Y."/>
            <person name="Nishi S."/>
            <person name="Hori S."/>
            <person name="Arai W."/>
            <person name="Tsubouchi T."/>
            <person name="Morono Y."/>
            <person name="Uchiyama I."/>
            <person name="Ito T."/>
            <person name="Fujiyama A."/>
            <person name="Inagaki F."/>
            <person name="Takami H."/>
        </authorList>
    </citation>
    <scope>NUCLEOTIDE SEQUENCE</scope>
    <source>
        <strain evidence="1">Expedition CK06-06</strain>
    </source>
</reference>
<dbReference type="AlphaFoldDB" id="X1H605"/>
<gene>
    <name evidence="1" type="ORF">S03H2_34014</name>
</gene>